<evidence type="ECO:0000256" key="7">
    <source>
        <dbReference type="RuleBase" id="RU003869"/>
    </source>
</evidence>
<dbReference type="InterPro" id="IPR019906">
    <property type="entry name" value="Ribosomal_uL6_bac-type"/>
</dbReference>
<organism evidence="9 10">
    <name type="scientific">Symbiochloris irregularis</name>
    <dbReference type="NCBI Taxonomy" id="706552"/>
    <lineage>
        <taxon>Eukaryota</taxon>
        <taxon>Viridiplantae</taxon>
        <taxon>Chlorophyta</taxon>
        <taxon>core chlorophytes</taxon>
        <taxon>Trebouxiophyceae</taxon>
        <taxon>Trebouxiales</taxon>
        <taxon>Trebouxiaceae</taxon>
        <taxon>Symbiochloris</taxon>
    </lineage>
</organism>
<dbReference type="SUPFAM" id="SSF56053">
    <property type="entry name" value="Ribosomal protein L6"/>
    <property type="match status" value="2"/>
</dbReference>
<dbReference type="PANTHER" id="PTHR11655:SF14">
    <property type="entry name" value="LARGE RIBOSOMAL SUBUNIT PROTEIN UL6M"/>
    <property type="match status" value="1"/>
</dbReference>
<dbReference type="Proteomes" id="UP001465755">
    <property type="component" value="Unassembled WGS sequence"/>
</dbReference>
<evidence type="ECO:0000256" key="5">
    <source>
        <dbReference type="ARBA" id="ARBA00023274"/>
    </source>
</evidence>
<dbReference type="InterPro" id="IPR036789">
    <property type="entry name" value="Ribosomal_uL6-like_a/b-dom_sf"/>
</dbReference>
<comment type="caution">
    <text evidence="9">The sequence shown here is derived from an EMBL/GenBank/DDBJ whole genome shotgun (WGS) entry which is preliminary data.</text>
</comment>
<dbReference type="GO" id="GO:1990904">
    <property type="term" value="C:ribonucleoprotein complex"/>
    <property type="evidence" value="ECO:0007669"/>
    <property type="project" value="UniProtKB-KW"/>
</dbReference>
<dbReference type="GO" id="GO:0003735">
    <property type="term" value="F:structural constituent of ribosome"/>
    <property type="evidence" value="ECO:0007669"/>
    <property type="project" value="InterPro"/>
</dbReference>
<dbReference type="PROSITE" id="PS00525">
    <property type="entry name" value="RIBOSOMAL_L6_1"/>
    <property type="match status" value="1"/>
</dbReference>
<dbReference type="GO" id="GO:0006412">
    <property type="term" value="P:translation"/>
    <property type="evidence" value="ECO:0007669"/>
    <property type="project" value="InterPro"/>
</dbReference>
<dbReference type="InterPro" id="IPR000702">
    <property type="entry name" value="Ribosomal_uL6-like"/>
</dbReference>
<dbReference type="EMBL" id="JALJOQ010000058">
    <property type="protein sequence ID" value="KAK9803509.1"/>
    <property type="molecule type" value="Genomic_DNA"/>
</dbReference>
<evidence type="ECO:0000256" key="4">
    <source>
        <dbReference type="ARBA" id="ARBA00022980"/>
    </source>
</evidence>
<keyword evidence="2" id="KW-0699">rRNA-binding</keyword>
<keyword evidence="3" id="KW-0694">RNA-binding</keyword>
<evidence type="ECO:0000259" key="8">
    <source>
        <dbReference type="Pfam" id="PF00347"/>
    </source>
</evidence>
<protein>
    <recommendedName>
        <fullName evidence="6">Large ribosomal subunit protein uL6c</fullName>
    </recommendedName>
</protein>
<dbReference type="FunFam" id="3.90.930.12:FF:000002">
    <property type="entry name" value="50S ribosomal protein L6"/>
    <property type="match status" value="1"/>
</dbReference>
<dbReference type="GO" id="GO:0019843">
    <property type="term" value="F:rRNA binding"/>
    <property type="evidence" value="ECO:0007669"/>
    <property type="project" value="UniProtKB-KW"/>
</dbReference>
<sequence length="217" mass="24036">MAHAPCLHSHFLGNGRTLTPASHISLRHRSQCASITECKESRIGKQPVGVPKGVEVKQEGLTFSVKGPKGELTQTFSPLVKFEKLEDGSYRLYMAKDTRESHAFHGLSRALLNNMVVGVSEGFSKTLSLRGVGYRATLDGDSINLNLGYSQLVKIKIPKGIEVKVERLTTVHISGFNKSEVGQFAAIIRSKREPEPYKGKGVRYIDEFVRQKAGKRR</sequence>
<keyword evidence="4 7" id="KW-0689">Ribosomal protein</keyword>
<dbReference type="NCBIfam" id="TIGR03654">
    <property type="entry name" value="L6_bact"/>
    <property type="match status" value="1"/>
</dbReference>
<dbReference type="PANTHER" id="PTHR11655">
    <property type="entry name" value="60S/50S RIBOSOMAL PROTEIN L6/L9"/>
    <property type="match status" value="1"/>
</dbReference>
<gene>
    <name evidence="9" type="ORF">WJX73_000171</name>
</gene>
<dbReference type="Gene3D" id="3.90.930.12">
    <property type="entry name" value="Ribosomal protein L6, alpha-beta domain"/>
    <property type="match status" value="2"/>
</dbReference>
<dbReference type="GO" id="GO:0005840">
    <property type="term" value="C:ribosome"/>
    <property type="evidence" value="ECO:0007669"/>
    <property type="project" value="UniProtKB-KW"/>
</dbReference>
<dbReference type="InterPro" id="IPR020040">
    <property type="entry name" value="Ribosomal_uL6_a/b-dom"/>
</dbReference>
<reference evidence="9 10" key="1">
    <citation type="journal article" date="2024" name="Nat. Commun.">
        <title>Phylogenomics reveals the evolutionary origins of lichenization in chlorophyte algae.</title>
        <authorList>
            <person name="Puginier C."/>
            <person name="Libourel C."/>
            <person name="Otte J."/>
            <person name="Skaloud P."/>
            <person name="Haon M."/>
            <person name="Grisel S."/>
            <person name="Petersen M."/>
            <person name="Berrin J.G."/>
            <person name="Delaux P.M."/>
            <person name="Dal Grande F."/>
            <person name="Keller J."/>
        </authorList>
    </citation>
    <scope>NUCLEOTIDE SEQUENCE [LARGE SCALE GENOMIC DNA]</scope>
    <source>
        <strain evidence="9 10">SAG 2036</strain>
    </source>
</reference>
<dbReference type="PIRSF" id="PIRSF002162">
    <property type="entry name" value="Ribosomal_L6"/>
    <property type="match status" value="1"/>
</dbReference>
<feature type="domain" description="Large ribosomal subunit protein uL6 alpha-beta" evidence="8">
    <location>
        <begin position="50"/>
        <end position="122"/>
    </location>
</feature>
<accession>A0AAW1P446</accession>
<evidence type="ECO:0000256" key="2">
    <source>
        <dbReference type="ARBA" id="ARBA00022730"/>
    </source>
</evidence>
<evidence type="ECO:0000313" key="9">
    <source>
        <dbReference type="EMBL" id="KAK9803509.1"/>
    </source>
</evidence>
<name>A0AAW1P446_9CHLO</name>
<feature type="domain" description="Large ribosomal subunit protein uL6 alpha-beta" evidence="8">
    <location>
        <begin position="131"/>
        <end position="204"/>
    </location>
</feature>
<keyword evidence="10" id="KW-1185">Reference proteome</keyword>
<dbReference type="InterPro" id="IPR002358">
    <property type="entry name" value="Ribosomal_uL6_CS"/>
</dbReference>
<comment type="similarity">
    <text evidence="1 7">Belongs to the universal ribosomal protein uL6 family.</text>
</comment>
<dbReference type="PRINTS" id="PR00059">
    <property type="entry name" value="RIBOSOMALL6"/>
</dbReference>
<proteinExistence type="inferred from homology"/>
<dbReference type="AlphaFoldDB" id="A0AAW1P446"/>
<evidence type="ECO:0000313" key="10">
    <source>
        <dbReference type="Proteomes" id="UP001465755"/>
    </source>
</evidence>
<keyword evidence="5 7" id="KW-0687">Ribonucleoprotein</keyword>
<evidence type="ECO:0000256" key="1">
    <source>
        <dbReference type="ARBA" id="ARBA00009356"/>
    </source>
</evidence>
<dbReference type="HAMAP" id="MF_01365_B">
    <property type="entry name" value="Ribosomal_uL6_B"/>
    <property type="match status" value="1"/>
</dbReference>
<dbReference type="Pfam" id="PF00347">
    <property type="entry name" value="Ribosomal_L6"/>
    <property type="match status" value="2"/>
</dbReference>
<evidence type="ECO:0000256" key="3">
    <source>
        <dbReference type="ARBA" id="ARBA00022884"/>
    </source>
</evidence>
<dbReference type="FunFam" id="3.90.930.12:FF:000001">
    <property type="entry name" value="50S ribosomal protein L6"/>
    <property type="match status" value="1"/>
</dbReference>
<evidence type="ECO:0000256" key="6">
    <source>
        <dbReference type="ARBA" id="ARBA00069413"/>
    </source>
</evidence>